<evidence type="ECO:0000256" key="4">
    <source>
        <dbReference type="ARBA" id="ARBA00023002"/>
    </source>
</evidence>
<feature type="domain" description="Fe2OG dioxygenase" evidence="7">
    <location>
        <begin position="213"/>
        <end position="314"/>
    </location>
</feature>
<dbReference type="InterPro" id="IPR039210">
    <property type="entry name" value="OGFOD3"/>
</dbReference>
<evidence type="ECO:0000256" key="2">
    <source>
        <dbReference type="ARBA" id="ARBA00022723"/>
    </source>
</evidence>
<dbReference type="InterPro" id="IPR005123">
    <property type="entry name" value="Oxoglu/Fe-dep_dioxygenase_dom"/>
</dbReference>
<evidence type="ECO:0000256" key="1">
    <source>
        <dbReference type="ARBA" id="ARBA00001961"/>
    </source>
</evidence>
<dbReference type="PROSITE" id="PS51471">
    <property type="entry name" value="FE2OG_OXY"/>
    <property type="match status" value="1"/>
</dbReference>
<dbReference type="Pfam" id="PF13640">
    <property type="entry name" value="2OG-FeII_Oxy_3"/>
    <property type="match status" value="1"/>
</dbReference>
<dbReference type="GeneID" id="107072530"/>
<proteinExistence type="predicted"/>
<keyword evidence="4" id="KW-0560">Oxidoreductase</keyword>
<keyword evidence="3" id="KW-0223">Dioxygenase</keyword>
<organism evidence="8 9">
    <name type="scientific">Polistes dominula</name>
    <name type="common">European paper wasp</name>
    <name type="synonym">Vespa dominula</name>
    <dbReference type="NCBI Taxonomy" id="743375"/>
    <lineage>
        <taxon>Eukaryota</taxon>
        <taxon>Metazoa</taxon>
        <taxon>Ecdysozoa</taxon>
        <taxon>Arthropoda</taxon>
        <taxon>Hexapoda</taxon>
        <taxon>Insecta</taxon>
        <taxon>Pterygota</taxon>
        <taxon>Neoptera</taxon>
        <taxon>Endopterygota</taxon>
        <taxon>Hymenoptera</taxon>
        <taxon>Apocrita</taxon>
        <taxon>Aculeata</taxon>
        <taxon>Vespoidea</taxon>
        <taxon>Vespidae</taxon>
        <taxon>Polistinae</taxon>
        <taxon>Polistini</taxon>
        <taxon>Polistes</taxon>
    </lineage>
</organism>
<accession>A0ABM1J6D3</accession>
<dbReference type="PANTHER" id="PTHR14650:SF1">
    <property type="entry name" value="2-OXOGLUTARATE AND IRON-DEPENDENT OXYGENASE DOMAIN-CONTAINING PROTEIN 3"/>
    <property type="match status" value="1"/>
</dbReference>
<evidence type="ECO:0000256" key="6">
    <source>
        <dbReference type="SAM" id="MobiDB-lite"/>
    </source>
</evidence>
<feature type="region of interest" description="Disordered" evidence="6">
    <location>
        <begin position="1"/>
        <end position="29"/>
    </location>
</feature>
<reference evidence="9" key="1">
    <citation type="submission" date="2025-08" db="UniProtKB">
        <authorList>
            <consortium name="RefSeq"/>
        </authorList>
    </citation>
    <scope>IDENTIFICATION</scope>
    <source>
        <tissue evidence="9">Whole body</tissue>
    </source>
</reference>
<dbReference type="SMART" id="SM00702">
    <property type="entry name" value="P4Hc"/>
    <property type="match status" value="1"/>
</dbReference>
<evidence type="ECO:0000259" key="7">
    <source>
        <dbReference type="PROSITE" id="PS51471"/>
    </source>
</evidence>
<evidence type="ECO:0000313" key="8">
    <source>
        <dbReference type="Proteomes" id="UP000694924"/>
    </source>
</evidence>
<keyword evidence="2" id="KW-0479">Metal-binding</keyword>
<dbReference type="RefSeq" id="XP_015188021.1">
    <property type="nucleotide sequence ID" value="XM_015332535.1"/>
</dbReference>
<evidence type="ECO:0000313" key="9">
    <source>
        <dbReference type="RefSeq" id="XP_015188021.1"/>
    </source>
</evidence>
<dbReference type="Gene3D" id="2.60.120.620">
    <property type="entry name" value="q2cbj1_9rhob like domain"/>
    <property type="match status" value="1"/>
</dbReference>
<sequence>MSQDSKKPRKKDVKKEKVIQAQNNVKEDVDTDTNKNVKMSKFGPSISFPYQRVWSRCILIVGVLFIVWYNSRNGKEIQLAKQKDILVTRTQTVECSEEFKNELNQFPGCLPEKCGRMVTDKLVTSAESDVLLKLAINGMSLGGSDGGATILDLHSGALSKGSKFINIYQLEGKDKIFNAADFAIYKVVKTKIQHSIAHYFGVNVDKIHLTKPTFFSQMTNVPAKTIHDEYWHPHVDKETYEHFHYTSLLYLNDYDRDFKGGRFIFINENNVNSTVEPRKGRVLLFTSGSENVHMVEKVQSGTRYALTVSFTCNSNAAITDPSYRNIMK</sequence>
<keyword evidence="8" id="KW-1185">Reference proteome</keyword>
<dbReference type="Proteomes" id="UP000694924">
    <property type="component" value="Unplaced"/>
</dbReference>
<evidence type="ECO:0000256" key="3">
    <source>
        <dbReference type="ARBA" id="ARBA00022964"/>
    </source>
</evidence>
<evidence type="ECO:0000256" key="5">
    <source>
        <dbReference type="ARBA" id="ARBA00023004"/>
    </source>
</evidence>
<protein>
    <submittedName>
        <fullName evidence="9">2-oxoglutarate and iron-dependent oxygenase domain-containing protein 3-like</fullName>
    </submittedName>
</protein>
<keyword evidence="5" id="KW-0408">Iron</keyword>
<dbReference type="InterPro" id="IPR006620">
    <property type="entry name" value="Pro_4_hyd_alph"/>
</dbReference>
<gene>
    <name evidence="9" type="primary">LOC107072530</name>
</gene>
<dbReference type="InterPro" id="IPR044862">
    <property type="entry name" value="Pro_4_hyd_alph_FE2OG_OXY"/>
</dbReference>
<name>A0ABM1J6D3_POLDO</name>
<comment type="cofactor">
    <cofactor evidence="1">
        <name>L-ascorbate</name>
        <dbReference type="ChEBI" id="CHEBI:38290"/>
    </cofactor>
</comment>
<dbReference type="PANTHER" id="PTHR14650">
    <property type="entry name" value="PROLYL HYDROXYLASE-RELATED"/>
    <property type="match status" value="1"/>
</dbReference>